<accession>A0AAD4MZJ9</accession>
<feature type="transmembrane region" description="Helical" evidence="1">
    <location>
        <begin position="12"/>
        <end position="31"/>
    </location>
</feature>
<dbReference type="AlphaFoldDB" id="A0AAD4MZJ9"/>
<keyword evidence="1" id="KW-0472">Membrane</keyword>
<proteinExistence type="predicted"/>
<dbReference type="Proteomes" id="UP001201812">
    <property type="component" value="Unassembled WGS sequence"/>
</dbReference>
<keyword evidence="1" id="KW-1133">Transmembrane helix</keyword>
<name>A0AAD4MZJ9_9BILA</name>
<keyword evidence="1" id="KW-0812">Transmembrane</keyword>
<sequence length="248" mass="28179">MSNTTEIKSMNFLSTIPILLAFLMLQVYLGVEGGGDSINHFGKVIIGSTYIDGSHETVYKLWGVHPVMDPKMARHLLDKICQVPQKGHSGYHPDNTEGLDEEMKKTVIDEGQDFKDIWSRWSVYAEKEGGVGRVFPGRETPEQNKLIEFAKEIILSYYRLHIYRRSLEAMINGQFQTEHQKKEMNKTECEGLVKEIDQRLPKIASAFPGDMTSIKNTESYVVLVLGRGNTLPPGKDVPLEFQRKYLAN</sequence>
<gene>
    <name evidence="2" type="ORF">DdX_12994</name>
</gene>
<keyword evidence="3" id="KW-1185">Reference proteome</keyword>
<organism evidence="2 3">
    <name type="scientific">Ditylenchus destructor</name>
    <dbReference type="NCBI Taxonomy" id="166010"/>
    <lineage>
        <taxon>Eukaryota</taxon>
        <taxon>Metazoa</taxon>
        <taxon>Ecdysozoa</taxon>
        <taxon>Nematoda</taxon>
        <taxon>Chromadorea</taxon>
        <taxon>Rhabditida</taxon>
        <taxon>Tylenchina</taxon>
        <taxon>Tylenchomorpha</taxon>
        <taxon>Sphaerularioidea</taxon>
        <taxon>Anguinidae</taxon>
        <taxon>Anguininae</taxon>
        <taxon>Ditylenchus</taxon>
    </lineage>
</organism>
<evidence type="ECO:0000313" key="3">
    <source>
        <dbReference type="Proteomes" id="UP001201812"/>
    </source>
</evidence>
<evidence type="ECO:0000313" key="2">
    <source>
        <dbReference type="EMBL" id="KAI1706534.1"/>
    </source>
</evidence>
<reference evidence="2" key="1">
    <citation type="submission" date="2022-01" db="EMBL/GenBank/DDBJ databases">
        <title>Genome Sequence Resource for Two Populations of Ditylenchus destructor, the Migratory Endoparasitic Phytonematode.</title>
        <authorList>
            <person name="Zhang H."/>
            <person name="Lin R."/>
            <person name="Xie B."/>
        </authorList>
    </citation>
    <scope>NUCLEOTIDE SEQUENCE</scope>
    <source>
        <strain evidence="2">BazhouSP</strain>
    </source>
</reference>
<comment type="caution">
    <text evidence="2">The sequence shown here is derived from an EMBL/GenBank/DDBJ whole genome shotgun (WGS) entry which is preliminary data.</text>
</comment>
<evidence type="ECO:0000256" key="1">
    <source>
        <dbReference type="SAM" id="Phobius"/>
    </source>
</evidence>
<dbReference type="EMBL" id="JAKKPZ010000047">
    <property type="protein sequence ID" value="KAI1706534.1"/>
    <property type="molecule type" value="Genomic_DNA"/>
</dbReference>
<protein>
    <submittedName>
        <fullName evidence="2">Uncharacterized protein</fullName>
    </submittedName>
</protein>